<reference evidence="1" key="1">
    <citation type="submission" date="2021-02" db="EMBL/GenBank/DDBJ databases">
        <authorList>
            <person name="Nowell W R."/>
        </authorList>
    </citation>
    <scope>NUCLEOTIDE SEQUENCE</scope>
</reference>
<dbReference type="EMBL" id="CAJNOW010015403">
    <property type="protein sequence ID" value="CAF1641616.1"/>
    <property type="molecule type" value="Genomic_DNA"/>
</dbReference>
<evidence type="ECO:0000313" key="2">
    <source>
        <dbReference type="EMBL" id="CAF1641616.1"/>
    </source>
</evidence>
<organism evidence="1 4">
    <name type="scientific">Rotaria magnacalcarata</name>
    <dbReference type="NCBI Taxonomy" id="392030"/>
    <lineage>
        <taxon>Eukaryota</taxon>
        <taxon>Metazoa</taxon>
        <taxon>Spiralia</taxon>
        <taxon>Gnathifera</taxon>
        <taxon>Rotifera</taxon>
        <taxon>Eurotatoria</taxon>
        <taxon>Bdelloidea</taxon>
        <taxon>Philodinida</taxon>
        <taxon>Philodinidae</taxon>
        <taxon>Rotaria</taxon>
    </lineage>
</organism>
<dbReference type="OrthoDB" id="10026883at2759"/>
<sequence length="130" mass="15554">MGSPLTLTISNCYMYFYERQIVKQIRNSDGIYFRYIDDMFITINWSDRHLRKQIDRWNKFDENINLSANIGSHANFLGLHMENQDGQLFTTVYQKPSYEPYYLPFNSIHPLHMKINIHFAMHLLAIICIE</sequence>
<dbReference type="Proteomes" id="UP000663855">
    <property type="component" value="Unassembled WGS sequence"/>
</dbReference>
<accession>A0A814QQR0</accession>
<dbReference type="Proteomes" id="UP000681967">
    <property type="component" value="Unassembled WGS sequence"/>
</dbReference>
<comment type="caution">
    <text evidence="1">The sequence shown here is derived from an EMBL/GenBank/DDBJ whole genome shotgun (WGS) entry which is preliminary data.</text>
</comment>
<evidence type="ECO:0008006" key="5">
    <source>
        <dbReference type="Google" id="ProtNLM"/>
    </source>
</evidence>
<evidence type="ECO:0000313" key="4">
    <source>
        <dbReference type="Proteomes" id="UP000663855"/>
    </source>
</evidence>
<dbReference type="PANTHER" id="PTHR21301:SF10">
    <property type="entry name" value="REVERSE TRANSCRIPTASE DOMAIN-CONTAINING PROTEIN"/>
    <property type="match status" value="1"/>
</dbReference>
<gene>
    <name evidence="3" type="ORF">BYL167_LOCUS1706</name>
    <name evidence="1" type="ORF">CJN711_LOCUS8170</name>
    <name evidence="2" type="ORF">KQP761_LOCUS28176</name>
</gene>
<proteinExistence type="predicted"/>
<dbReference type="EMBL" id="CAJNOV010002947">
    <property type="protein sequence ID" value="CAF1123017.1"/>
    <property type="molecule type" value="Genomic_DNA"/>
</dbReference>
<dbReference type="PANTHER" id="PTHR21301">
    <property type="entry name" value="REVERSE TRANSCRIPTASE"/>
    <property type="match status" value="1"/>
</dbReference>
<dbReference type="Proteomes" id="UP000663834">
    <property type="component" value="Unassembled WGS sequence"/>
</dbReference>
<evidence type="ECO:0000313" key="3">
    <source>
        <dbReference type="EMBL" id="CAF3776630.1"/>
    </source>
</evidence>
<evidence type="ECO:0000313" key="1">
    <source>
        <dbReference type="EMBL" id="CAF1123017.1"/>
    </source>
</evidence>
<dbReference type="EMBL" id="CAJOBH010000269">
    <property type="protein sequence ID" value="CAF3776630.1"/>
    <property type="molecule type" value="Genomic_DNA"/>
</dbReference>
<name>A0A814QQR0_9BILA</name>
<dbReference type="AlphaFoldDB" id="A0A814QQR0"/>
<protein>
    <recommendedName>
        <fullName evidence="5">Reverse transcriptase domain-containing protein</fullName>
    </recommendedName>
</protein>